<sequence length="45" mass="4983">MKRFIIFMMLCTLAGCAQQNHFPPDVSGDLQPVNSASVMQEVNNV</sequence>
<keyword evidence="1" id="KW-0732">Signal</keyword>
<protein>
    <recommendedName>
        <fullName evidence="5">Conjugal transfer protein</fullName>
    </recommendedName>
</protein>
<gene>
    <name evidence="2" type="ORF">HV077_26035</name>
    <name evidence="3" type="ORF">RYZ67_23435</name>
</gene>
<dbReference type="EMBL" id="JABXRI010000003">
    <property type="protein sequence ID" value="MBA8065744.1"/>
    <property type="molecule type" value="Genomic_DNA"/>
</dbReference>
<evidence type="ECO:0000256" key="1">
    <source>
        <dbReference type="SAM" id="SignalP"/>
    </source>
</evidence>
<dbReference type="AlphaFoldDB" id="A0A7W3DA48"/>
<accession>A0A7W3DA48</accession>
<feature type="signal peptide" evidence="1">
    <location>
        <begin position="1"/>
        <end position="17"/>
    </location>
</feature>
<dbReference type="Proteomes" id="UP000591803">
    <property type="component" value="Unassembled WGS sequence"/>
</dbReference>
<dbReference type="Proteomes" id="UP001278087">
    <property type="component" value="Unassembled WGS sequence"/>
</dbReference>
<evidence type="ECO:0000313" key="3">
    <source>
        <dbReference type="EMBL" id="MDW2761401.1"/>
    </source>
</evidence>
<reference evidence="2 4" key="1">
    <citation type="submission" date="2020-06" db="EMBL/GenBank/DDBJ databases">
        <title>REHAB project genomes.</title>
        <authorList>
            <person name="Shaw L.P."/>
        </authorList>
    </citation>
    <scope>NUCLEOTIDE SEQUENCE [LARGE SCALE GENOMIC DNA]</scope>
    <source>
        <strain evidence="2 4">RHBSTW-00116</strain>
    </source>
</reference>
<reference evidence="3" key="2">
    <citation type="submission" date="2023-10" db="EMBL/GenBank/DDBJ databases">
        <title>Fecal carriage and genetic characteristics of carbapenem-resistant Enterobacterales among healthy adults from four provinces of China.</title>
        <authorList>
            <person name="Li Y."/>
            <person name="Zhang R."/>
        </authorList>
    </citation>
    <scope>NUCLEOTIDE SEQUENCE</scope>
    <source>
        <strain evidence="3">HN-136</strain>
    </source>
</reference>
<comment type="caution">
    <text evidence="2">The sequence shown here is derived from an EMBL/GenBank/DDBJ whole genome shotgun (WGS) entry which is preliminary data.</text>
</comment>
<name>A0A7W3DA48_CITFR</name>
<dbReference type="RefSeq" id="WP_032490879.1">
    <property type="nucleotide sequence ID" value="NZ_CP137189.1"/>
</dbReference>
<organism evidence="2 4">
    <name type="scientific">Citrobacter freundii</name>
    <dbReference type="NCBI Taxonomy" id="546"/>
    <lineage>
        <taxon>Bacteria</taxon>
        <taxon>Pseudomonadati</taxon>
        <taxon>Pseudomonadota</taxon>
        <taxon>Gammaproteobacteria</taxon>
        <taxon>Enterobacterales</taxon>
        <taxon>Enterobacteriaceae</taxon>
        <taxon>Citrobacter</taxon>
        <taxon>Citrobacter freundii complex</taxon>
    </lineage>
</organism>
<evidence type="ECO:0000313" key="4">
    <source>
        <dbReference type="Proteomes" id="UP000591803"/>
    </source>
</evidence>
<evidence type="ECO:0008006" key="5">
    <source>
        <dbReference type="Google" id="ProtNLM"/>
    </source>
</evidence>
<proteinExistence type="predicted"/>
<dbReference type="PROSITE" id="PS51257">
    <property type="entry name" value="PROKAR_LIPOPROTEIN"/>
    <property type="match status" value="1"/>
</dbReference>
<dbReference type="EMBL" id="JAWPBU010000045">
    <property type="protein sequence ID" value="MDW2761401.1"/>
    <property type="molecule type" value="Genomic_DNA"/>
</dbReference>
<evidence type="ECO:0000313" key="2">
    <source>
        <dbReference type="EMBL" id="MBA8065744.1"/>
    </source>
</evidence>
<feature type="chain" id="PRO_5030524149" description="Conjugal transfer protein" evidence="1">
    <location>
        <begin position="18"/>
        <end position="45"/>
    </location>
</feature>